<comment type="caution">
    <text evidence="1">The sequence shown here is derived from an EMBL/GenBank/DDBJ whole genome shotgun (WGS) entry which is preliminary data.</text>
</comment>
<organism evidence="1 2">
    <name type="scientific">Plectonema cf. radiosum LEGE 06105</name>
    <dbReference type="NCBI Taxonomy" id="945769"/>
    <lineage>
        <taxon>Bacteria</taxon>
        <taxon>Bacillati</taxon>
        <taxon>Cyanobacteriota</taxon>
        <taxon>Cyanophyceae</taxon>
        <taxon>Oscillatoriophycideae</taxon>
        <taxon>Oscillatoriales</taxon>
        <taxon>Microcoleaceae</taxon>
        <taxon>Plectonema</taxon>
    </lineage>
</organism>
<proteinExistence type="predicted"/>
<keyword evidence="2" id="KW-1185">Reference proteome</keyword>
<dbReference type="AlphaFoldDB" id="A0A8J7JUT0"/>
<dbReference type="Proteomes" id="UP000620559">
    <property type="component" value="Unassembled WGS sequence"/>
</dbReference>
<sequence>MAKNERQRVSIDLTGTDLREEITKIAEGEQRPLSAMMRLLLEEAVKTRKKVGDDFHIKKHLKSFLEKLIGGEQPSLIETVKVAEILDLDAEQLLKLRDSLTKQS</sequence>
<accession>A0A8J7JUT0</accession>
<evidence type="ECO:0000313" key="1">
    <source>
        <dbReference type="EMBL" id="MBE9213760.1"/>
    </source>
</evidence>
<reference evidence="1" key="1">
    <citation type="submission" date="2020-10" db="EMBL/GenBank/DDBJ databases">
        <authorList>
            <person name="Castelo-Branco R."/>
            <person name="Eusebio N."/>
            <person name="Adriana R."/>
            <person name="Vieira A."/>
            <person name="Brugerolle De Fraissinette N."/>
            <person name="Rezende De Castro R."/>
            <person name="Schneider M.P."/>
            <person name="Vasconcelos V."/>
            <person name="Leao P.N."/>
        </authorList>
    </citation>
    <scope>NUCLEOTIDE SEQUENCE</scope>
    <source>
        <strain evidence="1">LEGE 06105</strain>
    </source>
</reference>
<evidence type="ECO:0000313" key="2">
    <source>
        <dbReference type="Proteomes" id="UP000620559"/>
    </source>
</evidence>
<gene>
    <name evidence="1" type="ORF">IQ247_13980</name>
</gene>
<dbReference type="RefSeq" id="WP_193920941.1">
    <property type="nucleotide sequence ID" value="NZ_JADEWL010000041.1"/>
</dbReference>
<dbReference type="EMBL" id="JADEWL010000041">
    <property type="protein sequence ID" value="MBE9213760.1"/>
    <property type="molecule type" value="Genomic_DNA"/>
</dbReference>
<name>A0A8J7JUT0_9CYAN</name>
<protein>
    <submittedName>
        <fullName evidence="1">Uncharacterized protein</fullName>
    </submittedName>
</protein>